<reference evidence="1" key="1">
    <citation type="submission" date="2021-05" db="EMBL/GenBank/DDBJ databases">
        <authorList>
            <person name="Pan Q."/>
            <person name="Jouanno E."/>
            <person name="Zahm M."/>
            <person name="Klopp C."/>
            <person name="Cabau C."/>
            <person name="Louis A."/>
            <person name="Berthelot C."/>
            <person name="Parey E."/>
            <person name="Roest Crollius H."/>
            <person name="Montfort J."/>
            <person name="Robinson-Rechavi M."/>
            <person name="Bouchez O."/>
            <person name="Lampietro C."/>
            <person name="Lopez Roques C."/>
            <person name="Donnadieu C."/>
            <person name="Postlethwait J."/>
            <person name="Bobe J."/>
            <person name="Dillon D."/>
            <person name="Chandos A."/>
            <person name="von Hippel F."/>
            <person name="Guiguen Y."/>
        </authorList>
    </citation>
    <scope>NUCLEOTIDE SEQUENCE</scope>
    <source>
        <strain evidence="1">YG-Jan2019</strain>
    </source>
</reference>
<sequence>MVELTGTASQSMLPQENANIQRMCLCTPDWEKSLRTPCQHRSLRQAKENRAESETAEAGVQNPTAILCGG</sequence>
<proteinExistence type="predicted"/>
<dbReference type="EMBL" id="CM055757">
    <property type="protein sequence ID" value="KAJ7989188.1"/>
    <property type="molecule type" value="Genomic_DNA"/>
</dbReference>
<name>A0ACC2FCW2_DALPE</name>
<evidence type="ECO:0000313" key="1">
    <source>
        <dbReference type="EMBL" id="KAJ7989188.1"/>
    </source>
</evidence>
<accession>A0ACC2FCW2</accession>
<comment type="caution">
    <text evidence="1">The sequence shown here is derived from an EMBL/GenBank/DDBJ whole genome shotgun (WGS) entry which is preliminary data.</text>
</comment>
<evidence type="ECO:0000313" key="2">
    <source>
        <dbReference type="Proteomes" id="UP001157502"/>
    </source>
</evidence>
<gene>
    <name evidence="1" type="ORF">DPEC_G00316920</name>
</gene>
<dbReference type="Proteomes" id="UP001157502">
    <property type="component" value="Chromosome 30"/>
</dbReference>
<keyword evidence="2" id="KW-1185">Reference proteome</keyword>
<organism evidence="1 2">
    <name type="scientific">Dallia pectoralis</name>
    <name type="common">Alaska blackfish</name>
    <dbReference type="NCBI Taxonomy" id="75939"/>
    <lineage>
        <taxon>Eukaryota</taxon>
        <taxon>Metazoa</taxon>
        <taxon>Chordata</taxon>
        <taxon>Craniata</taxon>
        <taxon>Vertebrata</taxon>
        <taxon>Euteleostomi</taxon>
        <taxon>Actinopterygii</taxon>
        <taxon>Neopterygii</taxon>
        <taxon>Teleostei</taxon>
        <taxon>Protacanthopterygii</taxon>
        <taxon>Esociformes</taxon>
        <taxon>Umbridae</taxon>
        <taxon>Dallia</taxon>
    </lineage>
</organism>
<protein>
    <submittedName>
        <fullName evidence="1">Uncharacterized protein</fullName>
    </submittedName>
</protein>